<comment type="caution">
    <text evidence="2">The sequence shown here is derived from an EMBL/GenBank/DDBJ whole genome shotgun (WGS) entry which is preliminary data.</text>
</comment>
<feature type="compositionally biased region" description="Polar residues" evidence="1">
    <location>
        <begin position="179"/>
        <end position="188"/>
    </location>
</feature>
<organism evidence="2 3">
    <name type="scientific">Polyplosphaeria fusca</name>
    <dbReference type="NCBI Taxonomy" id="682080"/>
    <lineage>
        <taxon>Eukaryota</taxon>
        <taxon>Fungi</taxon>
        <taxon>Dikarya</taxon>
        <taxon>Ascomycota</taxon>
        <taxon>Pezizomycotina</taxon>
        <taxon>Dothideomycetes</taxon>
        <taxon>Pleosporomycetidae</taxon>
        <taxon>Pleosporales</taxon>
        <taxon>Tetraplosphaeriaceae</taxon>
        <taxon>Polyplosphaeria</taxon>
    </lineage>
</organism>
<accession>A0A9P4R5V1</accession>
<keyword evidence="3" id="KW-1185">Reference proteome</keyword>
<sequence>ILLSLALIATVTATPLNAVVRDSASCQPCNPQGATGSNPPDVGSDLDSMYIDLLGSVKDIHFETRSLKTNVEARDTNLCCRETLDCVNVQNFNIPMCYDKFTTNFQFADGSYGSLTTGEYNDEDGSKANLITGEYTKANGETGDIYSADPAAKPNTATLSIPPQWTGTGVGTPIPPTEIASTLPQTAS</sequence>
<protein>
    <submittedName>
        <fullName evidence="2">Uncharacterized protein</fullName>
    </submittedName>
</protein>
<dbReference type="AlphaFoldDB" id="A0A9P4R5V1"/>
<reference evidence="2" key="1">
    <citation type="journal article" date="2020" name="Stud. Mycol.">
        <title>101 Dothideomycetes genomes: a test case for predicting lifestyles and emergence of pathogens.</title>
        <authorList>
            <person name="Haridas S."/>
            <person name="Albert R."/>
            <person name="Binder M."/>
            <person name="Bloem J."/>
            <person name="Labutti K."/>
            <person name="Salamov A."/>
            <person name="Andreopoulos B."/>
            <person name="Baker S."/>
            <person name="Barry K."/>
            <person name="Bills G."/>
            <person name="Bluhm B."/>
            <person name="Cannon C."/>
            <person name="Castanera R."/>
            <person name="Culley D."/>
            <person name="Daum C."/>
            <person name="Ezra D."/>
            <person name="Gonzalez J."/>
            <person name="Henrissat B."/>
            <person name="Kuo A."/>
            <person name="Liang C."/>
            <person name="Lipzen A."/>
            <person name="Lutzoni F."/>
            <person name="Magnuson J."/>
            <person name="Mondo S."/>
            <person name="Nolan M."/>
            <person name="Ohm R."/>
            <person name="Pangilinan J."/>
            <person name="Park H.-J."/>
            <person name="Ramirez L."/>
            <person name="Alfaro M."/>
            <person name="Sun H."/>
            <person name="Tritt A."/>
            <person name="Yoshinaga Y."/>
            <person name="Zwiers L.-H."/>
            <person name="Turgeon B."/>
            <person name="Goodwin S."/>
            <person name="Spatafora J."/>
            <person name="Crous P."/>
            <person name="Grigoriev I."/>
        </authorList>
    </citation>
    <scope>NUCLEOTIDE SEQUENCE</scope>
    <source>
        <strain evidence="2">CBS 125425</strain>
    </source>
</reference>
<dbReference type="EMBL" id="ML996104">
    <property type="protein sequence ID" value="KAF2739419.1"/>
    <property type="molecule type" value="Genomic_DNA"/>
</dbReference>
<proteinExistence type="predicted"/>
<dbReference type="OrthoDB" id="3438781at2759"/>
<dbReference type="Proteomes" id="UP000799444">
    <property type="component" value="Unassembled WGS sequence"/>
</dbReference>
<name>A0A9P4R5V1_9PLEO</name>
<feature type="non-terminal residue" evidence="2">
    <location>
        <position position="1"/>
    </location>
</feature>
<feature type="compositionally biased region" description="Polar residues" evidence="1">
    <location>
        <begin position="155"/>
        <end position="165"/>
    </location>
</feature>
<gene>
    <name evidence="2" type="ORF">EJ04DRAFT_413087</name>
</gene>
<feature type="non-terminal residue" evidence="2">
    <location>
        <position position="188"/>
    </location>
</feature>
<evidence type="ECO:0000313" key="3">
    <source>
        <dbReference type="Proteomes" id="UP000799444"/>
    </source>
</evidence>
<evidence type="ECO:0000256" key="1">
    <source>
        <dbReference type="SAM" id="MobiDB-lite"/>
    </source>
</evidence>
<evidence type="ECO:0000313" key="2">
    <source>
        <dbReference type="EMBL" id="KAF2739419.1"/>
    </source>
</evidence>
<feature type="region of interest" description="Disordered" evidence="1">
    <location>
        <begin position="149"/>
        <end position="188"/>
    </location>
</feature>